<proteinExistence type="predicted"/>
<sequence length="416" mass="44201">MRRNGHQKGALRSRFMRCSFTMVAFGVVGGSLLAACGTSSATSASSTTPVASARSFQATHFTTNLSKVCPNPLIVQTNWLPEPDHGALWELIGAGGKMAQYTYTGPLGSTGIKMEIIAGGPGDNYLPEPTALYAGNPVIRVTPDLGMGSLDTVIQLSKKFPAVGVVALQEHDPLVFISDPKTFPNLSTIHSLIAAAKKGAHFYVASLQTAYVQFLISKGVPESAFIGGYAGDLAKFATGNGMIIQQGYATSEVYNLQHNTPAWNKPVHFSFISHYGLNDYDEVVEVAKNRLPAMSACLTKLVPMIQQAAVDYIQHPSVVNKVLNKFNSGGFGASYWSTSLAYSKAAVRTMLKYDLVGNSQGGKGPIGGLNLSRIQANISTLVPIYAKQGSTNYLPGVSASDVATNRFIDPSVKLPG</sequence>
<organism evidence="2 3">
    <name type="scientific">Ferrimicrobium acidiphilum</name>
    <dbReference type="NCBI Taxonomy" id="121039"/>
    <lineage>
        <taxon>Bacteria</taxon>
        <taxon>Bacillati</taxon>
        <taxon>Actinomycetota</taxon>
        <taxon>Acidimicrobiia</taxon>
        <taxon>Acidimicrobiales</taxon>
        <taxon>Acidimicrobiaceae</taxon>
        <taxon>Ferrimicrobium</taxon>
    </lineage>
</organism>
<feature type="chain" id="PRO_5046632877" description="ABC transporter substrate-binding protein" evidence="1">
    <location>
        <begin position="35"/>
        <end position="416"/>
    </location>
</feature>
<name>A0ABV3Y0X0_9ACTN</name>
<reference evidence="2 3" key="1">
    <citation type="submission" date="2024-07" db="EMBL/GenBank/DDBJ databases">
        <title>Draft Genome Sequence of Ferrimicrobium acidiphilum Strain YE2023, Isolated from a Pulp of Bioleach Reactor.</title>
        <authorList>
            <person name="Elkina Y.A."/>
            <person name="Bulaeva A.G."/>
            <person name="Beletsky A.V."/>
            <person name="Mardanov A.V."/>
        </authorList>
    </citation>
    <scope>NUCLEOTIDE SEQUENCE [LARGE SCALE GENOMIC DNA]</scope>
    <source>
        <strain evidence="2 3">YE2023</strain>
    </source>
</reference>
<keyword evidence="1" id="KW-0732">Signal</keyword>
<accession>A0ABV3Y0X0</accession>
<dbReference type="EMBL" id="JBFSHR010000012">
    <property type="protein sequence ID" value="MEX6429198.1"/>
    <property type="molecule type" value="Genomic_DNA"/>
</dbReference>
<evidence type="ECO:0008006" key="4">
    <source>
        <dbReference type="Google" id="ProtNLM"/>
    </source>
</evidence>
<evidence type="ECO:0000313" key="3">
    <source>
        <dbReference type="Proteomes" id="UP001560267"/>
    </source>
</evidence>
<gene>
    <name evidence="2" type="ORF">AB6A68_05015</name>
</gene>
<keyword evidence="3" id="KW-1185">Reference proteome</keyword>
<evidence type="ECO:0000256" key="1">
    <source>
        <dbReference type="SAM" id="SignalP"/>
    </source>
</evidence>
<evidence type="ECO:0000313" key="2">
    <source>
        <dbReference type="EMBL" id="MEX6429198.1"/>
    </source>
</evidence>
<dbReference type="Proteomes" id="UP001560267">
    <property type="component" value="Unassembled WGS sequence"/>
</dbReference>
<protein>
    <recommendedName>
        <fullName evidence="4">ABC transporter substrate-binding protein</fullName>
    </recommendedName>
</protein>
<feature type="signal peptide" evidence="1">
    <location>
        <begin position="1"/>
        <end position="34"/>
    </location>
</feature>
<comment type="caution">
    <text evidence="2">The sequence shown here is derived from an EMBL/GenBank/DDBJ whole genome shotgun (WGS) entry which is preliminary data.</text>
</comment>